<keyword evidence="1" id="KW-0560">Oxidoreductase</keyword>
<dbReference type="Proteomes" id="UP000030742">
    <property type="component" value="Unassembled WGS sequence"/>
</dbReference>
<gene>
    <name evidence="3" type="ORF">D910_08011</name>
</gene>
<keyword evidence="2" id="KW-0408">Iron</keyword>
<evidence type="ECO:0000313" key="4">
    <source>
        <dbReference type="Proteomes" id="UP000030742"/>
    </source>
</evidence>
<reference evidence="3 4" key="1">
    <citation type="journal article" date="2013" name="Genome Biol.">
        <title>Draft genome of the mountain pine beetle, Dendroctonus ponderosae Hopkins, a major forest pest.</title>
        <authorList>
            <person name="Keeling C.I."/>
            <person name="Yuen M.M."/>
            <person name="Liao N.Y."/>
            <person name="Docking T.R."/>
            <person name="Chan S.K."/>
            <person name="Taylor G.A."/>
            <person name="Palmquist D.L."/>
            <person name="Jackman S.D."/>
            <person name="Nguyen A."/>
            <person name="Li M."/>
            <person name="Henderson H."/>
            <person name="Janes J.K."/>
            <person name="Zhao Y."/>
            <person name="Pandoh P."/>
            <person name="Moore R."/>
            <person name="Sperling F.A."/>
            <person name="Huber D.P."/>
            <person name="Birol I."/>
            <person name="Jones S.J."/>
            <person name="Bohlmann J."/>
        </authorList>
    </citation>
    <scope>NUCLEOTIDE SEQUENCE</scope>
</reference>
<keyword evidence="1" id="KW-0575">Peroxidase</keyword>
<dbReference type="SUPFAM" id="SSF48113">
    <property type="entry name" value="Heme-dependent peroxidases"/>
    <property type="match status" value="1"/>
</dbReference>
<feature type="binding site" description="axial binding residue" evidence="2">
    <location>
        <position position="256"/>
    </location>
    <ligand>
        <name>heme b</name>
        <dbReference type="ChEBI" id="CHEBI:60344"/>
    </ligand>
    <ligandPart>
        <name>Fe</name>
        <dbReference type="ChEBI" id="CHEBI:18248"/>
    </ligandPart>
</feature>
<accession>U4U9R2</accession>
<dbReference type="OrthoDB" id="823504at2759"/>
<dbReference type="InterPro" id="IPR037120">
    <property type="entry name" value="Haem_peroxidase_sf_animal"/>
</dbReference>
<evidence type="ECO:0000256" key="2">
    <source>
        <dbReference type="PIRSR" id="PIRSR619791-2"/>
    </source>
</evidence>
<dbReference type="Pfam" id="PF03098">
    <property type="entry name" value="An_peroxidase"/>
    <property type="match status" value="1"/>
</dbReference>
<dbReference type="Gene3D" id="1.10.640.10">
    <property type="entry name" value="Haem peroxidase domain superfamily, animal type"/>
    <property type="match status" value="1"/>
</dbReference>
<dbReference type="STRING" id="77166.U4U9R2"/>
<evidence type="ECO:0000256" key="1">
    <source>
        <dbReference type="ARBA" id="ARBA00022559"/>
    </source>
</evidence>
<dbReference type="InterPro" id="IPR010255">
    <property type="entry name" value="Haem_peroxidase_sf"/>
</dbReference>
<keyword evidence="2" id="KW-0349">Heme</keyword>
<name>U4U9R2_DENPD</name>
<dbReference type="GO" id="GO:0020037">
    <property type="term" value="F:heme binding"/>
    <property type="evidence" value="ECO:0007669"/>
    <property type="project" value="InterPro"/>
</dbReference>
<dbReference type="GO" id="GO:0004601">
    <property type="term" value="F:peroxidase activity"/>
    <property type="evidence" value="ECO:0007669"/>
    <property type="project" value="UniProtKB-KW"/>
</dbReference>
<dbReference type="GO" id="GO:0006979">
    <property type="term" value="P:response to oxidative stress"/>
    <property type="evidence" value="ECO:0007669"/>
    <property type="project" value="InterPro"/>
</dbReference>
<dbReference type="PANTHER" id="PTHR11475">
    <property type="entry name" value="OXIDASE/PEROXIDASE"/>
    <property type="match status" value="1"/>
</dbReference>
<dbReference type="GO" id="GO:0005615">
    <property type="term" value="C:extracellular space"/>
    <property type="evidence" value="ECO:0007669"/>
    <property type="project" value="TreeGrafter"/>
</dbReference>
<dbReference type="PROSITE" id="PS50292">
    <property type="entry name" value="PEROXIDASE_3"/>
    <property type="match status" value="1"/>
</dbReference>
<dbReference type="GO" id="GO:0046872">
    <property type="term" value="F:metal ion binding"/>
    <property type="evidence" value="ECO:0007669"/>
    <property type="project" value="UniProtKB-KW"/>
</dbReference>
<dbReference type="PANTHER" id="PTHR11475:SF58">
    <property type="entry name" value="PEROXIDASIN"/>
    <property type="match status" value="1"/>
</dbReference>
<organism evidence="3 4">
    <name type="scientific">Dendroctonus ponderosae</name>
    <name type="common">Mountain pine beetle</name>
    <dbReference type="NCBI Taxonomy" id="77166"/>
    <lineage>
        <taxon>Eukaryota</taxon>
        <taxon>Metazoa</taxon>
        <taxon>Ecdysozoa</taxon>
        <taxon>Arthropoda</taxon>
        <taxon>Hexapoda</taxon>
        <taxon>Insecta</taxon>
        <taxon>Pterygota</taxon>
        <taxon>Neoptera</taxon>
        <taxon>Endopterygota</taxon>
        <taxon>Coleoptera</taxon>
        <taxon>Polyphaga</taxon>
        <taxon>Cucujiformia</taxon>
        <taxon>Curculionidae</taxon>
        <taxon>Scolytinae</taxon>
        <taxon>Dendroctonus</taxon>
    </lineage>
</organism>
<protein>
    <submittedName>
        <fullName evidence="3">Uncharacterized protein</fullName>
    </submittedName>
</protein>
<proteinExistence type="predicted"/>
<sequence>MVMQWGQFLDHDLDHATPSVSSESWDGIDCKKSCDYAPPCYPMDVPEDDPRVRNRRCIDFIRSSAICGSGMTSIFFEGAQHREQINQLTSYIDGSMIYGYSEELAREVRDLDAPLGRLKEGAVFQGRKPLLPYAGGQGMDCRRNLSESTVNCFLAGDIRANEQSGLTAMHTIWMREHNRLAKELRYLNPHWDSDMLYHEARKIVGAAIQHITYKHWLPFVVGPEGLDQLGAYDDYNPRLHPSVSNVFATAALRFGHTLINPVLDRLDWNFTVIKEGHLPLHNAFFSPWRIVEEGGVDPLLRGMFMAAAKKKMPKENLNTELTERLFETAHAVALDLAAMNIHRSRDHALPGYVAFRDFCNMSTVHSFEDLAGEISDASVRRKLAELYGHPANIDVFVGGILEDPVEDGRVGPLFRCLLLEQFTTSRDGDRFW</sequence>
<dbReference type="EMBL" id="KB632256">
    <property type="protein sequence ID" value="ERL90664.1"/>
    <property type="molecule type" value="Genomic_DNA"/>
</dbReference>
<keyword evidence="2" id="KW-0479">Metal-binding</keyword>
<dbReference type="PRINTS" id="PR00457">
    <property type="entry name" value="ANPEROXIDASE"/>
</dbReference>
<dbReference type="InterPro" id="IPR019791">
    <property type="entry name" value="Haem_peroxidase_animal"/>
</dbReference>
<evidence type="ECO:0000313" key="3">
    <source>
        <dbReference type="EMBL" id="ERL90664.1"/>
    </source>
</evidence>
<dbReference type="AlphaFoldDB" id="U4U9R2"/>